<reference evidence="13 14" key="1">
    <citation type="submission" date="2018-06" db="EMBL/GenBank/DDBJ databases">
        <title>Genome Sequence of the Brown Rot Fungal Pathogen Monilinia fructigena.</title>
        <authorList>
            <person name="Landi L."/>
            <person name="De Miccolis Angelini R.M."/>
            <person name="Pollastro S."/>
            <person name="Abate D."/>
            <person name="Faretra F."/>
            <person name="Romanazzi G."/>
        </authorList>
    </citation>
    <scope>NUCLEOTIDE SEQUENCE [LARGE SCALE GENOMIC DNA]</scope>
    <source>
        <strain evidence="13 14">Mfrg269</strain>
    </source>
</reference>
<proteinExistence type="inferred from homology"/>
<dbReference type="Proteomes" id="UP000249056">
    <property type="component" value="Unassembled WGS sequence"/>
</dbReference>
<dbReference type="InterPro" id="IPR050628">
    <property type="entry name" value="SNF2_RAD54_helicase_TF"/>
</dbReference>
<evidence type="ECO:0000256" key="2">
    <source>
        <dbReference type="ARBA" id="ARBA00022723"/>
    </source>
</evidence>
<evidence type="ECO:0000256" key="6">
    <source>
        <dbReference type="ARBA" id="ARBA00022806"/>
    </source>
</evidence>
<accession>A0A395IVJ1</accession>
<evidence type="ECO:0000313" key="14">
    <source>
        <dbReference type="Proteomes" id="UP000249056"/>
    </source>
</evidence>
<evidence type="ECO:0000259" key="11">
    <source>
        <dbReference type="PROSITE" id="PS50089"/>
    </source>
</evidence>
<dbReference type="SUPFAM" id="SSF52540">
    <property type="entry name" value="P-loop containing nucleoside triphosphate hydrolases"/>
    <property type="match status" value="2"/>
</dbReference>
<dbReference type="PANTHER" id="PTHR45626">
    <property type="entry name" value="TRANSCRIPTION TERMINATION FACTOR 2-RELATED"/>
    <property type="match status" value="1"/>
</dbReference>
<dbReference type="GO" id="GO:0005634">
    <property type="term" value="C:nucleus"/>
    <property type="evidence" value="ECO:0007669"/>
    <property type="project" value="TreeGrafter"/>
</dbReference>
<dbReference type="InterPro" id="IPR001841">
    <property type="entry name" value="Znf_RING"/>
</dbReference>
<evidence type="ECO:0000256" key="9">
    <source>
        <dbReference type="PROSITE-ProRule" id="PRU00175"/>
    </source>
</evidence>
<dbReference type="InterPro" id="IPR049730">
    <property type="entry name" value="SNF2/RAD54-like_C"/>
</dbReference>
<dbReference type="GO" id="GO:0008094">
    <property type="term" value="F:ATP-dependent activity, acting on DNA"/>
    <property type="evidence" value="ECO:0007669"/>
    <property type="project" value="TreeGrafter"/>
</dbReference>
<evidence type="ECO:0000313" key="13">
    <source>
        <dbReference type="EMBL" id="RAL63884.1"/>
    </source>
</evidence>
<dbReference type="Gene3D" id="3.30.40.10">
    <property type="entry name" value="Zinc/RING finger domain, C3HC4 (zinc finger)"/>
    <property type="match status" value="1"/>
</dbReference>
<comment type="caution">
    <text evidence="13">The sequence shown here is derived from an EMBL/GenBank/DDBJ whole genome shotgun (WGS) entry which is preliminary data.</text>
</comment>
<dbReference type="Pfam" id="PF00271">
    <property type="entry name" value="Helicase_C"/>
    <property type="match status" value="1"/>
</dbReference>
<evidence type="ECO:0000256" key="1">
    <source>
        <dbReference type="ARBA" id="ARBA00007025"/>
    </source>
</evidence>
<keyword evidence="7" id="KW-0862">Zinc</keyword>
<feature type="region of interest" description="Disordered" evidence="10">
    <location>
        <begin position="1"/>
        <end position="40"/>
    </location>
</feature>
<dbReference type="GO" id="GO:0005524">
    <property type="term" value="F:ATP binding"/>
    <property type="evidence" value="ECO:0007669"/>
    <property type="project" value="UniProtKB-KW"/>
</dbReference>
<dbReference type="InterPro" id="IPR013083">
    <property type="entry name" value="Znf_RING/FYVE/PHD"/>
</dbReference>
<dbReference type="InterPro" id="IPR000330">
    <property type="entry name" value="SNF2_N"/>
</dbReference>
<keyword evidence="3" id="KW-0547">Nucleotide-binding</keyword>
<keyword evidence="4 9" id="KW-0863">Zinc-finger</keyword>
<dbReference type="PROSITE" id="PS50089">
    <property type="entry name" value="ZF_RING_2"/>
    <property type="match status" value="1"/>
</dbReference>
<keyword evidence="2" id="KW-0479">Metal-binding</keyword>
<dbReference type="InterPro" id="IPR014001">
    <property type="entry name" value="Helicase_ATP-bd"/>
</dbReference>
<dbReference type="SMART" id="SM00487">
    <property type="entry name" value="DEXDc"/>
    <property type="match status" value="1"/>
</dbReference>
<keyword evidence="14" id="KW-1185">Reference proteome</keyword>
<feature type="compositionally biased region" description="Acidic residues" evidence="10">
    <location>
        <begin position="8"/>
        <end position="24"/>
    </location>
</feature>
<evidence type="ECO:0000256" key="10">
    <source>
        <dbReference type="SAM" id="MobiDB-lite"/>
    </source>
</evidence>
<dbReference type="PANTHER" id="PTHR45626:SF22">
    <property type="entry name" value="DNA REPAIR PROTEIN RAD5"/>
    <property type="match status" value="1"/>
</dbReference>
<dbReference type="GO" id="GO:0008270">
    <property type="term" value="F:zinc ion binding"/>
    <property type="evidence" value="ECO:0007669"/>
    <property type="project" value="UniProtKB-KW"/>
</dbReference>
<dbReference type="PROSITE" id="PS00518">
    <property type="entry name" value="ZF_RING_1"/>
    <property type="match status" value="1"/>
</dbReference>
<keyword evidence="5" id="KW-0378">Hydrolase</keyword>
<evidence type="ECO:0000256" key="4">
    <source>
        <dbReference type="ARBA" id="ARBA00022771"/>
    </source>
</evidence>
<dbReference type="AlphaFoldDB" id="A0A395IVJ1"/>
<dbReference type="GO" id="GO:0006281">
    <property type="term" value="P:DNA repair"/>
    <property type="evidence" value="ECO:0007669"/>
    <property type="project" value="TreeGrafter"/>
</dbReference>
<keyword evidence="6" id="KW-0347">Helicase</keyword>
<dbReference type="SMART" id="SM00490">
    <property type="entry name" value="HELICc"/>
    <property type="match status" value="1"/>
</dbReference>
<feature type="domain" description="RING-type" evidence="11">
    <location>
        <begin position="444"/>
        <end position="499"/>
    </location>
</feature>
<dbReference type="InterPro" id="IPR017907">
    <property type="entry name" value="Znf_RING_CS"/>
</dbReference>
<dbReference type="Gene3D" id="3.40.50.10810">
    <property type="entry name" value="Tandem AAA-ATPase domain"/>
    <property type="match status" value="1"/>
</dbReference>
<evidence type="ECO:0000259" key="12">
    <source>
        <dbReference type="PROSITE" id="PS51194"/>
    </source>
</evidence>
<dbReference type="EMBL" id="QKRW01000017">
    <property type="protein sequence ID" value="RAL63884.1"/>
    <property type="molecule type" value="Genomic_DNA"/>
</dbReference>
<dbReference type="OrthoDB" id="448448at2759"/>
<dbReference type="PROSITE" id="PS51194">
    <property type="entry name" value="HELICASE_CTER"/>
    <property type="match status" value="1"/>
</dbReference>
<gene>
    <name evidence="13" type="ORF">DID88_003527</name>
</gene>
<evidence type="ECO:0000256" key="8">
    <source>
        <dbReference type="ARBA" id="ARBA00022840"/>
    </source>
</evidence>
<protein>
    <recommendedName>
        <fullName evidence="15">Helicase C-terminal domain-containing protein</fullName>
    </recommendedName>
</protein>
<evidence type="ECO:0000256" key="5">
    <source>
        <dbReference type="ARBA" id="ARBA00022801"/>
    </source>
</evidence>
<organism evidence="13 14">
    <name type="scientific">Monilinia fructigena</name>
    <dbReference type="NCBI Taxonomy" id="38457"/>
    <lineage>
        <taxon>Eukaryota</taxon>
        <taxon>Fungi</taxon>
        <taxon>Dikarya</taxon>
        <taxon>Ascomycota</taxon>
        <taxon>Pezizomycotina</taxon>
        <taxon>Leotiomycetes</taxon>
        <taxon>Helotiales</taxon>
        <taxon>Sclerotiniaceae</taxon>
        <taxon>Monilinia</taxon>
    </lineage>
</organism>
<comment type="similarity">
    <text evidence="1">Belongs to the SNF2/RAD54 helicase family.</text>
</comment>
<dbReference type="SUPFAM" id="SSF57850">
    <property type="entry name" value="RING/U-box"/>
    <property type="match status" value="1"/>
</dbReference>
<evidence type="ECO:0008006" key="15">
    <source>
        <dbReference type="Google" id="ProtNLM"/>
    </source>
</evidence>
<evidence type="ECO:0000256" key="7">
    <source>
        <dbReference type="ARBA" id="ARBA00022833"/>
    </source>
</evidence>
<evidence type="ECO:0000256" key="3">
    <source>
        <dbReference type="ARBA" id="ARBA00022741"/>
    </source>
</evidence>
<dbReference type="CDD" id="cd18793">
    <property type="entry name" value="SF2_C_SNF"/>
    <property type="match status" value="1"/>
</dbReference>
<keyword evidence="8" id="KW-0067">ATP-binding</keyword>
<dbReference type="InterPro" id="IPR027417">
    <property type="entry name" value="P-loop_NTPase"/>
</dbReference>
<dbReference type="GO" id="GO:0016787">
    <property type="term" value="F:hydrolase activity"/>
    <property type="evidence" value="ECO:0007669"/>
    <property type="project" value="UniProtKB-KW"/>
</dbReference>
<name>A0A395IVJ1_9HELO</name>
<dbReference type="GO" id="GO:0004386">
    <property type="term" value="F:helicase activity"/>
    <property type="evidence" value="ECO:0007669"/>
    <property type="project" value="UniProtKB-KW"/>
</dbReference>
<dbReference type="InterPro" id="IPR038718">
    <property type="entry name" value="SNF2-like_sf"/>
</dbReference>
<dbReference type="Pfam" id="PF00176">
    <property type="entry name" value="SNF2-rel_dom"/>
    <property type="match status" value="1"/>
</dbReference>
<dbReference type="Gene3D" id="3.40.50.300">
    <property type="entry name" value="P-loop containing nucleotide triphosphate hydrolases"/>
    <property type="match status" value="1"/>
</dbReference>
<dbReference type="InterPro" id="IPR001650">
    <property type="entry name" value="Helicase_C-like"/>
</dbReference>
<sequence>MEKTEYEHDLEDTGLSEINEEDENNPLVAPRTAHLKKRREKAVKTPREWWARFYRRKTKFQKRRNRKTFANDGAALKINNLLYHDPISAHKAKSDEEKTPDIEASSKKKYFDQVIRNIRTDGRIHSYRGDKTALKVAGESFGLSNVKYRNGNTWSVNGMKTSLYDHQLICASWMLGREFDPAGPSGGFNCDVMGLGKTLEMLSTVVANPRPESEKNRRIGPTLIVVPSSISPQSISEITKHHANSDLNVISYSKGQKLSVNTLIQSDLVVTSYDQVRMSSPYPPAWWLEDLALRLKEKGCTLDERTAIEEWIENNREACGGVLHTIEWYRIVLDEVLCGECFAREISLGDDRDSKAYIATIKNPACNSLIDEVLSRLVIRFTASPIAIEPQIKALFTAEGLQILRKNMKGSDPALHDRMGIWIDSLKYDDKLSIGNRIDNIHTCEICEQEATEPRQVEDGRKGLNGQKGCEHVFCQNCIEICINAQVARKDTIECPAHNCGKKFNTDRMIALDNWTMGPEEDSSMNKGRDALGFSPRVSIRSEWLEEFNKGKAKLPHSPKIEAIRSKLNKWRGEAPSDKIVVFVQWKLMMRLIGVMLEEENHHFLYYTGEMNAADRAYALNEFETSPVITILIIGLKVGGVGLNFAFANRAIIVDLWWNAATESQANGRIFRIGQEKETYFVRFMMRESVDIRLLRMQVLKSIITDGTLEGKTMMTLKEALSILGDDSDYEIIADYNKLEEWLDNWLNKQKKV</sequence>
<feature type="domain" description="Helicase C-terminal" evidence="12">
    <location>
        <begin position="563"/>
        <end position="720"/>
    </location>
</feature>